<gene>
    <name evidence="3" type="ORF">GDO81_014119</name>
</gene>
<accession>A0AAV7B8A4</accession>
<keyword evidence="1" id="KW-0175">Coiled coil</keyword>
<evidence type="ECO:0000256" key="2">
    <source>
        <dbReference type="SAM" id="MobiDB-lite"/>
    </source>
</evidence>
<dbReference type="AlphaFoldDB" id="A0AAV7B8A4"/>
<evidence type="ECO:0008006" key="5">
    <source>
        <dbReference type="Google" id="ProtNLM"/>
    </source>
</evidence>
<feature type="region of interest" description="Disordered" evidence="2">
    <location>
        <begin position="531"/>
        <end position="563"/>
    </location>
</feature>
<feature type="region of interest" description="Disordered" evidence="2">
    <location>
        <begin position="230"/>
        <end position="258"/>
    </location>
</feature>
<protein>
    <recommendedName>
        <fullName evidence="5">Coiled-coil domain-containing protein 27</fullName>
    </recommendedName>
</protein>
<dbReference type="EMBL" id="WNYA01000006">
    <property type="protein sequence ID" value="KAG8568712.1"/>
    <property type="molecule type" value="Genomic_DNA"/>
</dbReference>
<feature type="region of interest" description="Disordered" evidence="2">
    <location>
        <begin position="286"/>
        <end position="308"/>
    </location>
</feature>
<comment type="caution">
    <text evidence="3">The sequence shown here is derived from an EMBL/GenBank/DDBJ whole genome shotgun (WGS) entry which is preliminary data.</text>
</comment>
<reference evidence="3" key="1">
    <citation type="thesis" date="2020" institute="ProQuest LLC" country="789 East Eisenhower Parkway, Ann Arbor, MI, USA">
        <title>Comparative Genomics and Chromosome Evolution.</title>
        <authorList>
            <person name="Mudd A.B."/>
        </authorList>
    </citation>
    <scope>NUCLEOTIDE SEQUENCE</scope>
    <source>
        <strain evidence="3">237g6f4</strain>
        <tissue evidence="3">Blood</tissue>
    </source>
</reference>
<feature type="coiled-coil region" evidence="1">
    <location>
        <begin position="352"/>
        <end position="393"/>
    </location>
</feature>
<organism evidence="3 4">
    <name type="scientific">Engystomops pustulosus</name>
    <name type="common">Tungara frog</name>
    <name type="synonym">Physalaemus pustulosus</name>
    <dbReference type="NCBI Taxonomy" id="76066"/>
    <lineage>
        <taxon>Eukaryota</taxon>
        <taxon>Metazoa</taxon>
        <taxon>Chordata</taxon>
        <taxon>Craniata</taxon>
        <taxon>Vertebrata</taxon>
        <taxon>Euteleostomi</taxon>
        <taxon>Amphibia</taxon>
        <taxon>Batrachia</taxon>
        <taxon>Anura</taxon>
        <taxon>Neobatrachia</taxon>
        <taxon>Hyloidea</taxon>
        <taxon>Leptodactylidae</taxon>
        <taxon>Leiuperinae</taxon>
        <taxon>Engystomops</taxon>
    </lineage>
</organism>
<keyword evidence="4" id="KW-1185">Reference proteome</keyword>
<feature type="compositionally biased region" description="Basic and acidic residues" evidence="2">
    <location>
        <begin position="230"/>
        <end position="251"/>
    </location>
</feature>
<dbReference type="EMBL" id="WNYA01000006">
    <property type="protein sequence ID" value="KAG8568713.1"/>
    <property type="molecule type" value="Genomic_DNA"/>
</dbReference>
<evidence type="ECO:0000313" key="3">
    <source>
        <dbReference type="EMBL" id="KAG8568712.1"/>
    </source>
</evidence>
<dbReference type="Gene3D" id="1.10.287.1490">
    <property type="match status" value="1"/>
</dbReference>
<evidence type="ECO:0000256" key="1">
    <source>
        <dbReference type="SAM" id="Coils"/>
    </source>
</evidence>
<feature type="region of interest" description="Disordered" evidence="2">
    <location>
        <begin position="200"/>
        <end position="219"/>
    </location>
</feature>
<dbReference type="EMBL" id="WNYA01000006">
    <property type="protein sequence ID" value="KAG8568714.1"/>
    <property type="molecule type" value="Genomic_DNA"/>
</dbReference>
<proteinExistence type="predicted"/>
<feature type="compositionally biased region" description="Polar residues" evidence="2">
    <location>
        <begin position="544"/>
        <end position="557"/>
    </location>
</feature>
<sequence>MVSGPKVEMKESPRMKMGSYYELQWTGTRRPQTAVWKIPKSDIRRDNYSKSAQEHSHNYEVHSPTFSATSFESYGSSQVIDLHTSNGTSHGSCKYSNSPFSTDRKLPHIHNSTELSKSNTSIDCSSGNVHYSANPTIQTYLTSVEIKTPWYISILNEKERSLLKLGEEINRLSRFEVECKRKDQIISNLRSEVSHLQSDVHRPVYSGREEHSMDQSDHLTSHMQNEVQPFDEHPVGVTDEKSLSGSSHKDPLASPERCASVVSLDESLSGKQKKSQSIPMEAEILIDDLNSNERSASSGSPGKEGEETPIVSIDQLEDIKNQLIQKLQTDIETIRKDYEISKGVVSSLQKSVSSQESKLRKSASEKEALQRELRERESQIQAMSKKFSSLREERKHEEVMASLEQENCSLREIMCDLKSEVMRRNEMIAELKNEVQRLQKEVSKYQTEVRKQEEERSQIKSKSEDLASSEQHVKVALETMQTRFERFRTKIIQAAYIAPGFKGPQVEVSDNEILDTMQKIITDRSDFHQQLKQKGVKVPPLHLSETTSPAKQTSSSASRKKAL</sequence>
<name>A0AAV7B8A4_ENGPU</name>
<dbReference type="PANTHER" id="PTHR18853">
    <property type="entry name" value="FORKHEAD-ASSOCIATED DOMAIN-CONTAINING PROTEIN 1-RELATED"/>
    <property type="match status" value="1"/>
</dbReference>
<dbReference type="PANTHER" id="PTHR18853:SF9">
    <property type="entry name" value="COILED-COIL DOMAIN-CONTAINING PROTEIN 27"/>
    <property type="match status" value="1"/>
</dbReference>
<dbReference type="InterPro" id="IPR052642">
    <property type="entry name" value="CC-FHA_domain"/>
</dbReference>
<evidence type="ECO:0000313" key="4">
    <source>
        <dbReference type="Proteomes" id="UP000824782"/>
    </source>
</evidence>
<dbReference type="Proteomes" id="UP000824782">
    <property type="component" value="Unassembled WGS sequence"/>
</dbReference>
<feature type="region of interest" description="Disordered" evidence="2">
    <location>
        <begin position="449"/>
        <end position="469"/>
    </location>
</feature>